<feature type="coiled-coil region" evidence="1">
    <location>
        <begin position="251"/>
        <end position="278"/>
    </location>
</feature>
<sequence>MACHIRSNSLPSTSHPTIATVEHHLRILKAHDASTSSSVTSICSNLSILKELHEGVTNLIQLPSVQNALSTQQLEKWVEEVLDGSLSLLDACGSARDIKYHIKESVKDFESSIRRNKNGVFGLTNKVKSFEISRKKINKMVVKNIRILKKLEKNCSSQLLNKDSNLATIISLLKETETISFLILRSVLAWASDEKERSKYGGWSLVTKFVQPKRVHYVAEQEEEVYGLEKVDEALHALLIKSQKGSDACALQNVLKQLKSLEFSIQEFEENLEDLFKSLIKRRVSLLNVLNN</sequence>
<gene>
    <name evidence="2" type="ORF">ACH5RR_035310</name>
</gene>
<protein>
    <recommendedName>
        <fullName evidence="4">DUF241 domain protein</fullName>
    </recommendedName>
</protein>
<dbReference type="PANTHER" id="PTHR33070:SF115">
    <property type="entry name" value="T23E18.15"/>
    <property type="match status" value="1"/>
</dbReference>
<organism evidence="2 3">
    <name type="scientific">Cinchona calisaya</name>
    <dbReference type="NCBI Taxonomy" id="153742"/>
    <lineage>
        <taxon>Eukaryota</taxon>
        <taxon>Viridiplantae</taxon>
        <taxon>Streptophyta</taxon>
        <taxon>Embryophyta</taxon>
        <taxon>Tracheophyta</taxon>
        <taxon>Spermatophyta</taxon>
        <taxon>Magnoliopsida</taxon>
        <taxon>eudicotyledons</taxon>
        <taxon>Gunneridae</taxon>
        <taxon>Pentapetalae</taxon>
        <taxon>asterids</taxon>
        <taxon>lamiids</taxon>
        <taxon>Gentianales</taxon>
        <taxon>Rubiaceae</taxon>
        <taxon>Cinchonoideae</taxon>
        <taxon>Cinchoneae</taxon>
        <taxon>Cinchona</taxon>
    </lineage>
</organism>
<keyword evidence="3" id="KW-1185">Reference proteome</keyword>
<evidence type="ECO:0000313" key="2">
    <source>
        <dbReference type="EMBL" id="KAL3505469.1"/>
    </source>
</evidence>
<name>A0ABD2YDH2_9GENT</name>
<evidence type="ECO:0000256" key="1">
    <source>
        <dbReference type="SAM" id="Coils"/>
    </source>
</evidence>
<dbReference type="Pfam" id="PF03087">
    <property type="entry name" value="BPS1"/>
    <property type="match status" value="1"/>
</dbReference>
<keyword evidence="1" id="KW-0175">Coiled coil</keyword>
<dbReference type="PANTHER" id="PTHR33070">
    <property type="entry name" value="OS06G0725500 PROTEIN"/>
    <property type="match status" value="1"/>
</dbReference>
<dbReference type="Proteomes" id="UP001630127">
    <property type="component" value="Unassembled WGS sequence"/>
</dbReference>
<evidence type="ECO:0008006" key="4">
    <source>
        <dbReference type="Google" id="ProtNLM"/>
    </source>
</evidence>
<evidence type="ECO:0000313" key="3">
    <source>
        <dbReference type="Proteomes" id="UP001630127"/>
    </source>
</evidence>
<accession>A0ABD2YDH2</accession>
<dbReference type="EMBL" id="JBJUIK010000014">
    <property type="protein sequence ID" value="KAL3505469.1"/>
    <property type="molecule type" value="Genomic_DNA"/>
</dbReference>
<reference evidence="2 3" key="1">
    <citation type="submission" date="2024-11" db="EMBL/GenBank/DDBJ databases">
        <title>A near-complete genome assembly of Cinchona calisaya.</title>
        <authorList>
            <person name="Lian D.C."/>
            <person name="Zhao X.W."/>
            <person name="Wei L."/>
        </authorList>
    </citation>
    <scope>NUCLEOTIDE SEQUENCE [LARGE SCALE GENOMIC DNA]</scope>
    <source>
        <tissue evidence="2">Nenye</tissue>
    </source>
</reference>
<dbReference type="InterPro" id="IPR004320">
    <property type="entry name" value="BPS1_pln"/>
</dbReference>
<dbReference type="AlphaFoldDB" id="A0ABD2YDH2"/>
<comment type="caution">
    <text evidence="2">The sequence shown here is derived from an EMBL/GenBank/DDBJ whole genome shotgun (WGS) entry which is preliminary data.</text>
</comment>
<proteinExistence type="predicted"/>